<dbReference type="OrthoDB" id="9811902at2"/>
<dbReference type="Gene3D" id="3.40.50.2000">
    <property type="entry name" value="Glycogen Phosphorylase B"/>
    <property type="match status" value="2"/>
</dbReference>
<dbReference type="Proteomes" id="UP000003741">
    <property type="component" value="Unassembled WGS sequence"/>
</dbReference>
<proteinExistence type="predicted"/>
<evidence type="ECO:0000313" key="3">
    <source>
        <dbReference type="Proteomes" id="UP000003741"/>
    </source>
</evidence>
<protein>
    <recommendedName>
        <fullName evidence="1">Glycosyl transferase family 1 domain-containing protein</fullName>
    </recommendedName>
</protein>
<organism evidence="2 3">
    <name type="scientific">Bacteroides cellulosilyticus CL02T12C19</name>
    <dbReference type="NCBI Taxonomy" id="997874"/>
    <lineage>
        <taxon>Bacteria</taxon>
        <taxon>Pseudomonadati</taxon>
        <taxon>Bacteroidota</taxon>
        <taxon>Bacteroidia</taxon>
        <taxon>Bacteroidales</taxon>
        <taxon>Bacteroidaceae</taxon>
        <taxon>Bacteroides</taxon>
    </lineage>
</organism>
<accession>I9QZH4</accession>
<dbReference type="PATRIC" id="fig|997874.3.peg.1423"/>
<dbReference type="InterPro" id="IPR001296">
    <property type="entry name" value="Glyco_trans_1"/>
</dbReference>
<dbReference type="Pfam" id="PF00534">
    <property type="entry name" value="Glycos_transf_1"/>
    <property type="match status" value="1"/>
</dbReference>
<sequence>MLKKVLFVSVFGLDGIESNSRLKSVYDFVSGDKLVVTTDFNHRLKKHFKSKRDGCIHLHVLPYKSNVSFMRILSHIMFAYKLWKYLNSIKERPDCIYCAMPTSTAAYVCGRFCKNNKIHFVIDVIDLWPDSFLSLLGYKRNFIKWFLYPWRLLTTQAYKFADVIIGESKEYAAVAHSFNTVAPVYSFYIGIDMDKITRQISNSQLLLDKCEDEIWIAYAGSMGVSYDFMTLIEGVAYLNNKYKYKLFFIGDGTERENVEKLIRKHNVNAYITGFVDYGDLLKYLSCCDIAVNIFRKNTRVVHSYKFNDYVATKCFILNSLIGETADIISSYKIGLNFTFERDSFVMTLLKVVDNWEYYKYWRENNNRLIDEILDKKIVYEQLNEIFCKE</sequence>
<comment type="caution">
    <text evidence="2">The sequence shown here is derived from an EMBL/GenBank/DDBJ whole genome shotgun (WGS) entry which is preliminary data.</text>
</comment>
<reference evidence="2 3" key="1">
    <citation type="submission" date="2012-02" db="EMBL/GenBank/DDBJ databases">
        <title>The Genome Sequence of Bacteroides cellulosilyticus CL02T12C19.</title>
        <authorList>
            <consortium name="The Broad Institute Genome Sequencing Platform"/>
            <person name="Earl A."/>
            <person name="Ward D."/>
            <person name="Feldgarden M."/>
            <person name="Gevers D."/>
            <person name="Zitomersky N.L."/>
            <person name="Coyne M.J."/>
            <person name="Comstock L.E."/>
            <person name="Young S.K."/>
            <person name="Zeng Q."/>
            <person name="Gargeya S."/>
            <person name="Fitzgerald M."/>
            <person name="Haas B."/>
            <person name="Abouelleil A."/>
            <person name="Alvarado L."/>
            <person name="Arachchi H.M."/>
            <person name="Berlin A."/>
            <person name="Chapman S.B."/>
            <person name="Gearin G."/>
            <person name="Goldberg J."/>
            <person name="Griggs A."/>
            <person name="Gujja S."/>
            <person name="Hansen M."/>
            <person name="Heiman D."/>
            <person name="Howarth C."/>
            <person name="Larimer J."/>
            <person name="Lui A."/>
            <person name="MacDonald P.J.P."/>
            <person name="McCowen C."/>
            <person name="Montmayeur A."/>
            <person name="Murphy C."/>
            <person name="Neiman D."/>
            <person name="Pearson M."/>
            <person name="Priest M."/>
            <person name="Roberts A."/>
            <person name="Saif S."/>
            <person name="Shea T."/>
            <person name="Sisk P."/>
            <person name="Stolte C."/>
            <person name="Sykes S."/>
            <person name="Wortman J."/>
            <person name="Nusbaum C."/>
            <person name="Birren B."/>
        </authorList>
    </citation>
    <scope>NUCLEOTIDE SEQUENCE [LARGE SCALE GENOMIC DNA]</scope>
    <source>
        <strain evidence="2 3">CL02T12C19</strain>
    </source>
</reference>
<name>I9QZH4_9BACE</name>
<dbReference type="HOGENOM" id="CLU_009583_11_6_10"/>
<evidence type="ECO:0000313" key="2">
    <source>
        <dbReference type="EMBL" id="EIY35023.1"/>
    </source>
</evidence>
<dbReference type="SUPFAM" id="SSF53756">
    <property type="entry name" value="UDP-Glycosyltransferase/glycogen phosphorylase"/>
    <property type="match status" value="1"/>
</dbReference>
<gene>
    <name evidence="2" type="ORF">HMPREF1062_01391</name>
</gene>
<dbReference type="EMBL" id="AGXG01000028">
    <property type="protein sequence ID" value="EIY35023.1"/>
    <property type="molecule type" value="Genomic_DNA"/>
</dbReference>
<feature type="domain" description="Glycosyl transferase family 1" evidence="1">
    <location>
        <begin position="211"/>
        <end position="365"/>
    </location>
</feature>
<dbReference type="AlphaFoldDB" id="I9QZH4"/>
<keyword evidence="3" id="KW-1185">Reference proteome</keyword>
<dbReference type="GO" id="GO:0016757">
    <property type="term" value="F:glycosyltransferase activity"/>
    <property type="evidence" value="ECO:0007669"/>
    <property type="project" value="InterPro"/>
</dbReference>
<dbReference type="RefSeq" id="WP_007216239.1">
    <property type="nucleotide sequence ID" value="NZ_JH724085.1"/>
</dbReference>
<evidence type="ECO:0000259" key="1">
    <source>
        <dbReference type="Pfam" id="PF00534"/>
    </source>
</evidence>